<evidence type="ECO:0000313" key="7">
    <source>
        <dbReference type="EMBL" id="CAD7225686.1"/>
    </source>
</evidence>
<evidence type="ECO:0000256" key="3">
    <source>
        <dbReference type="ARBA" id="ARBA00022801"/>
    </source>
</evidence>
<dbReference type="EMBL" id="OB660634">
    <property type="protein sequence ID" value="CAD7225686.1"/>
    <property type="molecule type" value="Genomic_DNA"/>
</dbReference>
<dbReference type="PROSITE" id="PS51888">
    <property type="entry name" value="CLIP"/>
    <property type="match status" value="1"/>
</dbReference>
<dbReference type="SMART" id="SM00020">
    <property type="entry name" value="Tryp_SPc"/>
    <property type="match status" value="1"/>
</dbReference>
<evidence type="ECO:0000256" key="1">
    <source>
        <dbReference type="ARBA" id="ARBA00022670"/>
    </source>
</evidence>
<dbReference type="InterPro" id="IPR009003">
    <property type="entry name" value="Peptidase_S1_PA"/>
</dbReference>
<evidence type="ECO:0000256" key="2">
    <source>
        <dbReference type="ARBA" id="ARBA00022729"/>
    </source>
</evidence>
<comment type="domain">
    <text evidence="6">The clip domain consists of 35-55 residues which are 'knitted' together usually by 3 conserved disulfide bonds forming a clip-like compact structure.</text>
</comment>
<dbReference type="PANTHER" id="PTHR24252:SF7">
    <property type="entry name" value="HYALIN"/>
    <property type="match status" value="1"/>
</dbReference>
<dbReference type="InterPro" id="IPR022700">
    <property type="entry name" value="CLIP"/>
</dbReference>
<protein>
    <recommendedName>
        <fullName evidence="6">CLIP domain-containing serine protease</fullName>
        <ecNumber evidence="6">3.4.21.-</ecNumber>
    </recommendedName>
</protein>
<dbReference type="Gene3D" id="2.40.10.10">
    <property type="entry name" value="Trypsin-like serine proteases"/>
    <property type="match status" value="1"/>
</dbReference>
<keyword evidence="2" id="KW-0732">Signal</keyword>
<dbReference type="AlphaFoldDB" id="A0A7R8ZNE3"/>
<dbReference type="Gene3D" id="3.30.1640.30">
    <property type="match status" value="1"/>
</dbReference>
<keyword evidence="4 6" id="KW-0720">Serine protease</keyword>
<dbReference type="InterPro" id="IPR018114">
    <property type="entry name" value="TRYPSIN_HIS"/>
</dbReference>
<dbReference type="GO" id="GO:0005576">
    <property type="term" value="C:extracellular region"/>
    <property type="evidence" value="ECO:0007669"/>
    <property type="project" value="UniProtKB-SubCell"/>
</dbReference>
<dbReference type="PROSITE" id="PS00134">
    <property type="entry name" value="TRYPSIN_HIS"/>
    <property type="match status" value="1"/>
</dbReference>
<keyword evidence="5" id="KW-1015">Disulfide bond</keyword>
<accession>A0A7R8ZNE3</accession>
<dbReference type="SUPFAM" id="SSF50494">
    <property type="entry name" value="Trypsin-like serine proteases"/>
    <property type="match status" value="1"/>
</dbReference>
<dbReference type="PANTHER" id="PTHR24252">
    <property type="entry name" value="ACROSIN-RELATED"/>
    <property type="match status" value="1"/>
</dbReference>
<comment type="similarity">
    <text evidence="6">Belongs to the peptidase S1 family. CLIP subfamily.</text>
</comment>
<dbReference type="GO" id="GO:0006508">
    <property type="term" value="P:proteolysis"/>
    <property type="evidence" value="ECO:0007669"/>
    <property type="project" value="UniProtKB-KW"/>
</dbReference>
<evidence type="ECO:0000256" key="5">
    <source>
        <dbReference type="ARBA" id="ARBA00023157"/>
    </source>
</evidence>
<proteinExistence type="inferred from homology"/>
<dbReference type="InterPro" id="IPR043504">
    <property type="entry name" value="Peptidase_S1_PA_chymotrypsin"/>
</dbReference>
<comment type="subcellular location">
    <subcellularLocation>
        <location evidence="6">Secreted</location>
    </subcellularLocation>
</comment>
<dbReference type="SMART" id="SM00680">
    <property type="entry name" value="CLIP"/>
    <property type="match status" value="1"/>
</dbReference>
<evidence type="ECO:0000256" key="4">
    <source>
        <dbReference type="ARBA" id="ARBA00022825"/>
    </source>
</evidence>
<dbReference type="OrthoDB" id="6380398at2759"/>
<dbReference type="InterPro" id="IPR001254">
    <property type="entry name" value="Trypsin_dom"/>
</dbReference>
<name>A0A7R8ZNE3_9CRUS</name>
<keyword evidence="3 6" id="KW-0378">Hydrolase</keyword>
<dbReference type="InterPro" id="IPR038565">
    <property type="entry name" value="CLIP_sf"/>
</dbReference>
<dbReference type="PROSITE" id="PS50240">
    <property type="entry name" value="TRYPSIN_DOM"/>
    <property type="match status" value="1"/>
</dbReference>
<organism evidence="7">
    <name type="scientific">Cyprideis torosa</name>
    <dbReference type="NCBI Taxonomy" id="163714"/>
    <lineage>
        <taxon>Eukaryota</taxon>
        <taxon>Metazoa</taxon>
        <taxon>Ecdysozoa</taxon>
        <taxon>Arthropoda</taxon>
        <taxon>Crustacea</taxon>
        <taxon>Oligostraca</taxon>
        <taxon>Ostracoda</taxon>
        <taxon>Podocopa</taxon>
        <taxon>Podocopida</taxon>
        <taxon>Cytherocopina</taxon>
        <taxon>Cytheroidea</taxon>
        <taxon>Cytherideidae</taxon>
        <taxon>Cyprideis</taxon>
    </lineage>
</organism>
<dbReference type="EC" id="3.4.21.-" evidence="6"/>
<dbReference type="CDD" id="cd00190">
    <property type="entry name" value="Tryp_SPc"/>
    <property type="match status" value="1"/>
</dbReference>
<keyword evidence="1 6" id="KW-0645">Protease</keyword>
<reference evidence="7" key="1">
    <citation type="submission" date="2020-11" db="EMBL/GenBank/DDBJ databases">
        <authorList>
            <person name="Tran Van P."/>
        </authorList>
    </citation>
    <scope>NUCLEOTIDE SEQUENCE</scope>
</reference>
<evidence type="ECO:0000256" key="6">
    <source>
        <dbReference type="RuleBase" id="RU366078"/>
    </source>
</evidence>
<gene>
    <name evidence="7" type="ORF">CTOB1V02_LOCUS3618</name>
</gene>
<dbReference type="Pfam" id="PF00089">
    <property type="entry name" value="Trypsin"/>
    <property type="match status" value="1"/>
</dbReference>
<dbReference type="GO" id="GO:0004252">
    <property type="term" value="F:serine-type endopeptidase activity"/>
    <property type="evidence" value="ECO:0007669"/>
    <property type="project" value="UniProtKB-UniRule"/>
</dbReference>
<dbReference type="Pfam" id="PF12032">
    <property type="entry name" value="CLIP"/>
    <property type="match status" value="1"/>
</dbReference>
<keyword evidence="6" id="KW-0964">Secreted</keyword>
<sequence length="380" mass="41411">MGSAERCGDPSLRSTAKEVPFRRRVSSAADGIRTVAIELLGVLDAQGLTKGDACKTVRNNEGLCYNIEVCPLLQRVASILKNDQTARELRETLSRVLQKSVCGYDESLPLVCCPKDGIIEPPAAKHEFVDRCVSGSYHGKIVGGSPAEVGSWPWAATLGIDDGGLIVEKCGGTLIADGWILTAAHCVVKETVLGDHDIFNLTDVRHIDYPPKRVIPHPQYRIPESRSNDIALIEFDNSQGYTDAIFPACLPFELTGTLEGHTPFAIGWGTVGFKQPQSDVLREVQLTVISNSVCEGIFKRFKDASITEQHLCAYQEGKDTCQGDSGGGLFLPIVDPEDPGRLEFQVIGVVSFGFRCGVSGFPGVYTRVTEYLDWIEQHIN</sequence>
<dbReference type="InterPro" id="IPR001314">
    <property type="entry name" value="Peptidase_S1A"/>
</dbReference>
<dbReference type="PRINTS" id="PR00722">
    <property type="entry name" value="CHYMOTRYPSIN"/>
</dbReference>